<dbReference type="OrthoDB" id="7067582at2"/>
<protein>
    <submittedName>
        <fullName evidence="2">Uncharacterized conserved protein</fullName>
    </submittedName>
</protein>
<dbReference type="Pfam" id="PF04266">
    <property type="entry name" value="ASCH"/>
    <property type="match status" value="1"/>
</dbReference>
<evidence type="ECO:0000259" key="1">
    <source>
        <dbReference type="Pfam" id="PF04266"/>
    </source>
</evidence>
<sequence length="141" mass="15975">MDKGITIYINGTPTLIEYSEGNTHIVGLMDKPFGAIKSGKKTIEIRANSDVRPFDYSIVKPNNTLRFINEFSGDIIDTKVIRVAHYPNVRTLFEIEGTENTLSVPWSIEKGIEFIHSFPSYKDSIDKYGVYAIEIDVYSYA</sequence>
<dbReference type="Gene3D" id="2.30.130.30">
    <property type="entry name" value="Hypothetical protein"/>
    <property type="match status" value="1"/>
</dbReference>
<dbReference type="RefSeq" id="WP_036766441.1">
    <property type="nucleotide sequence ID" value="NZ_PYOG01000028.1"/>
</dbReference>
<dbReference type="EMBL" id="UATL01000002">
    <property type="protein sequence ID" value="SPY43722.1"/>
    <property type="molecule type" value="Genomic_DNA"/>
</dbReference>
<organism evidence="2 3">
    <name type="scientific">Photobacterium damselae</name>
    <dbReference type="NCBI Taxonomy" id="38293"/>
    <lineage>
        <taxon>Bacteria</taxon>
        <taxon>Pseudomonadati</taxon>
        <taxon>Pseudomonadota</taxon>
        <taxon>Gammaproteobacteria</taxon>
        <taxon>Vibrionales</taxon>
        <taxon>Vibrionaceae</taxon>
        <taxon>Photobacterium</taxon>
    </lineage>
</organism>
<evidence type="ECO:0000313" key="3">
    <source>
        <dbReference type="Proteomes" id="UP000251647"/>
    </source>
</evidence>
<evidence type="ECO:0000313" key="2">
    <source>
        <dbReference type="EMBL" id="SPY43722.1"/>
    </source>
</evidence>
<proteinExistence type="predicted"/>
<dbReference type="InterPro" id="IPR007374">
    <property type="entry name" value="ASCH_domain"/>
</dbReference>
<dbReference type="AlphaFoldDB" id="A0A2T3QCP9"/>
<gene>
    <name evidence="2" type="ORF">NCTC11647_02637</name>
</gene>
<reference evidence="2 3" key="1">
    <citation type="submission" date="2018-06" db="EMBL/GenBank/DDBJ databases">
        <authorList>
            <consortium name="Pathogen Informatics"/>
            <person name="Doyle S."/>
        </authorList>
    </citation>
    <scope>NUCLEOTIDE SEQUENCE [LARGE SCALE GENOMIC DNA]</scope>
    <source>
        <strain evidence="2 3">NCTC11647</strain>
    </source>
</reference>
<name>A0A2T3QCP9_PHODM</name>
<dbReference type="InterPro" id="IPR015947">
    <property type="entry name" value="PUA-like_sf"/>
</dbReference>
<dbReference type="Proteomes" id="UP000251647">
    <property type="component" value="Unassembled WGS sequence"/>
</dbReference>
<dbReference type="SUPFAM" id="SSF88697">
    <property type="entry name" value="PUA domain-like"/>
    <property type="match status" value="1"/>
</dbReference>
<accession>A0A2T3QCP9</accession>
<feature type="domain" description="ASCH" evidence="1">
    <location>
        <begin position="30"/>
        <end position="137"/>
    </location>
</feature>